<dbReference type="GO" id="GO:0007218">
    <property type="term" value="P:neuropeptide signaling pathway"/>
    <property type="evidence" value="ECO:0007669"/>
    <property type="project" value="InterPro"/>
</dbReference>
<feature type="region of interest" description="Disordered" evidence="5">
    <location>
        <begin position="161"/>
        <end position="202"/>
    </location>
</feature>
<evidence type="ECO:0000313" key="6">
    <source>
        <dbReference type="EMBL" id="KAK6304215.1"/>
    </source>
</evidence>
<dbReference type="GO" id="GO:0031628">
    <property type="term" value="F:opioid receptor binding"/>
    <property type="evidence" value="ECO:0007669"/>
    <property type="project" value="TreeGrafter"/>
</dbReference>
<dbReference type="Pfam" id="PF01160">
    <property type="entry name" value="Opiods_neuropep"/>
    <property type="match status" value="1"/>
</dbReference>
<dbReference type="Proteomes" id="UP001356427">
    <property type="component" value="Unassembled WGS sequence"/>
</dbReference>
<dbReference type="GO" id="GO:0005886">
    <property type="term" value="C:plasma membrane"/>
    <property type="evidence" value="ECO:0007669"/>
    <property type="project" value="TreeGrafter"/>
</dbReference>
<dbReference type="GO" id="GO:0030425">
    <property type="term" value="C:dendrite"/>
    <property type="evidence" value="ECO:0007669"/>
    <property type="project" value="TreeGrafter"/>
</dbReference>
<dbReference type="GO" id="GO:0007268">
    <property type="term" value="P:chemical synaptic transmission"/>
    <property type="evidence" value="ECO:0007669"/>
    <property type="project" value="TreeGrafter"/>
</dbReference>
<evidence type="ECO:0000313" key="7">
    <source>
        <dbReference type="Proteomes" id="UP001356427"/>
    </source>
</evidence>
<reference evidence="6 7" key="1">
    <citation type="submission" date="2021-04" db="EMBL/GenBank/DDBJ databases">
        <authorList>
            <person name="De Guttry C."/>
            <person name="Zahm M."/>
            <person name="Klopp C."/>
            <person name="Cabau C."/>
            <person name="Louis A."/>
            <person name="Berthelot C."/>
            <person name="Parey E."/>
            <person name="Roest Crollius H."/>
            <person name="Montfort J."/>
            <person name="Robinson-Rechavi M."/>
            <person name="Bucao C."/>
            <person name="Bouchez O."/>
            <person name="Gislard M."/>
            <person name="Lluch J."/>
            <person name="Milhes M."/>
            <person name="Lampietro C."/>
            <person name="Lopez Roques C."/>
            <person name="Donnadieu C."/>
            <person name="Braasch I."/>
            <person name="Desvignes T."/>
            <person name="Postlethwait J."/>
            <person name="Bobe J."/>
            <person name="Wedekind C."/>
            <person name="Guiguen Y."/>
        </authorList>
    </citation>
    <scope>NUCLEOTIDE SEQUENCE [LARGE SCALE GENOMIC DNA]</scope>
    <source>
        <strain evidence="6">Cs_M1</strain>
        <tissue evidence="6">Blood</tissue>
    </source>
</reference>
<dbReference type="InterPro" id="IPR006024">
    <property type="entry name" value="Opioid_neupept"/>
</dbReference>
<dbReference type="GO" id="GO:0005576">
    <property type="term" value="C:extracellular region"/>
    <property type="evidence" value="ECO:0007669"/>
    <property type="project" value="UniProtKB-SubCell"/>
</dbReference>
<protein>
    <recommendedName>
        <fullName evidence="8">Prepronociceptin</fullName>
    </recommendedName>
</protein>
<dbReference type="PANTHER" id="PTHR11438">
    <property type="entry name" value="PROENKEPHALIN"/>
    <property type="match status" value="1"/>
</dbReference>
<dbReference type="GO" id="GO:0043679">
    <property type="term" value="C:axon terminus"/>
    <property type="evidence" value="ECO:0007669"/>
    <property type="project" value="TreeGrafter"/>
</dbReference>
<comment type="caution">
    <text evidence="6">The sequence shown here is derived from an EMBL/GenBank/DDBJ whole genome shotgun (WGS) entry which is preliminary data.</text>
</comment>
<evidence type="ECO:0000256" key="5">
    <source>
        <dbReference type="SAM" id="MobiDB-lite"/>
    </source>
</evidence>
<comment type="similarity">
    <text evidence="2">Belongs to the opioid neuropeptide precursor family.</text>
</comment>
<evidence type="ECO:0000256" key="3">
    <source>
        <dbReference type="ARBA" id="ARBA00022525"/>
    </source>
</evidence>
<dbReference type="AlphaFoldDB" id="A0AAN8L877"/>
<accession>A0AAN8L877</accession>
<dbReference type="GO" id="GO:0043025">
    <property type="term" value="C:neuronal cell body"/>
    <property type="evidence" value="ECO:0007669"/>
    <property type="project" value="TreeGrafter"/>
</dbReference>
<comment type="subcellular location">
    <subcellularLocation>
        <location evidence="1">Secreted</location>
    </subcellularLocation>
</comment>
<evidence type="ECO:0008006" key="8">
    <source>
        <dbReference type="Google" id="ProtNLM"/>
    </source>
</evidence>
<dbReference type="GO" id="GO:0007600">
    <property type="term" value="P:sensory perception"/>
    <property type="evidence" value="ECO:0007669"/>
    <property type="project" value="TreeGrafter"/>
</dbReference>
<evidence type="ECO:0000256" key="2">
    <source>
        <dbReference type="ARBA" id="ARBA00008543"/>
    </source>
</evidence>
<feature type="compositionally biased region" description="Acidic residues" evidence="5">
    <location>
        <begin position="184"/>
        <end position="193"/>
    </location>
</feature>
<dbReference type="PRINTS" id="PR01028">
    <property type="entry name" value="OPIOIDPRCRSR"/>
</dbReference>
<dbReference type="PANTHER" id="PTHR11438:SF2">
    <property type="entry name" value="PREPRONOCICEPTIN"/>
    <property type="match status" value="1"/>
</dbReference>
<sequence length="285" mass="31785">MPPDVASHVLLWLDVEVYQQTYAQTPHTQVVLSILRTMKTPLWALLLLCLCVPGHCSDCQEDCLACSHILPQEINFNTLVCLVECEGNVSPAFTWDLCRKVSAPPQLPSLSIGGAAMLKRAQEEVEAMLPEEEEEQGDGGLMYLAALQRFDHVVRALGTDELGSESQRTPADAAYNSQLPREMEEMDEEEGDSVTEREQDGAAGISLSKRFGGFLKGRHGYRKLMGPGRPLQKRYGGFIGVRKSARKWNNQKRFSDFLKQYLGMSTRANKSYNSISADITQQNEV</sequence>
<keyword evidence="7" id="KW-1185">Reference proteome</keyword>
<keyword evidence="4" id="KW-1015">Disulfide bond</keyword>
<evidence type="ECO:0000256" key="4">
    <source>
        <dbReference type="ARBA" id="ARBA00023157"/>
    </source>
</evidence>
<feature type="compositionally biased region" description="Polar residues" evidence="5">
    <location>
        <begin position="164"/>
        <end position="179"/>
    </location>
</feature>
<proteinExistence type="inferred from homology"/>
<name>A0AAN8L877_9TELE</name>
<evidence type="ECO:0000256" key="1">
    <source>
        <dbReference type="ARBA" id="ARBA00004613"/>
    </source>
</evidence>
<dbReference type="EMBL" id="JAGTTL010000023">
    <property type="protein sequence ID" value="KAK6304215.1"/>
    <property type="molecule type" value="Genomic_DNA"/>
</dbReference>
<keyword evidence="3" id="KW-0964">Secreted</keyword>
<organism evidence="6 7">
    <name type="scientific">Coregonus suidteri</name>
    <dbReference type="NCBI Taxonomy" id="861788"/>
    <lineage>
        <taxon>Eukaryota</taxon>
        <taxon>Metazoa</taxon>
        <taxon>Chordata</taxon>
        <taxon>Craniata</taxon>
        <taxon>Vertebrata</taxon>
        <taxon>Euteleostomi</taxon>
        <taxon>Actinopterygii</taxon>
        <taxon>Neopterygii</taxon>
        <taxon>Teleostei</taxon>
        <taxon>Protacanthopterygii</taxon>
        <taxon>Salmoniformes</taxon>
        <taxon>Salmonidae</taxon>
        <taxon>Coregoninae</taxon>
        <taxon>Coregonus</taxon>
    </lineage>
</organism>
<gene>
    <name evidence="6" type="ORF">J4Q44_G00248010</name>
</gene>